<dbReference type="InterPro" id="IPR029052">
    <property type="entry name" value="Metallo-depent_PP-like"/>
</dbReference>
<keyword evidence="2" id="KW-1185">Reference proteome</keyword>
<dbReference type="EMBL" id="BJCL01000003">
    <property type="protein sequence ID" value="GCL62694.1"/>
    <property type="molecule type" value="Genomic_DNA"/>
</dbReference>
<evidence type="ECO:0000313" key="2">
    <source>
        <dbReference type="Proteomes" id="UP000301751"/>
    </source>
</evidence>
<dbReference type="OrthoDB" id="58809at2"/>
<accession>A0A480AM78</accession>
<comment type="caution">
    <text evidence="1">The sequence shown here is derived from an EMBL/GenBank/DDBJ whole genome shotgun (WGS) entry which is preliminary data.</text>
</comment>
<dbReference type="AlphaFoldDB" id="A0A480AM78"/>
<dbReference type="SUPFAM" id="SSF56300">
    <property type="entry name" value="Metallo-dependent phosphatases"/>
    <property type="match status" value="1"/>
</dbReference>
<evidence type="ECO:0000313" key="1">
    <source>
        <dbReference type="EMBL" id="GCL62694.1"/>
    </source>
</evidence>
<dbReference type="PROSITE" id="PS51318">
    <property type="entry name" value="TAT"/>
    <property type="match status" value="1"/>
</dbReference>
<dbReference type="InterPro" id="IPR006311">
    <property type="entry name" value="TAT_signal"/>
</dbReference>
<proteinExistence type="predicted"/>
<name>A0A480AM78_9BURK</name>
<reference evidence="2" key="1">
    <citation type="submission" date="2019-03" db="EMBL/GenBank/DDBJ databases">
        <title>Aquabacterium pictum sp.nov., the first bacteriochlorophyll a-containing freshwater bacterium in the genus Aquabacterium of the class Betaproteobacteria.</title>
        <authorList>
            <person name="Hirose S."/>
            <person name="Tank M."/>
            <person name="Hara E."/>
            <person name="Tamaki H."/>
            <person name="Takaichi S."/>
            <person name="Haruta S."/>
            <person name="Hanada S."/>
        </authorList>
    </citation>
    <scope>NUCLEOTIDE SEQUENCE [LARGE SCALE GENOMIC DNA]</scope>
    <source>
        <strain evidence="2">W35</strain>
    </source>
</reference>
<sequence length="359" mass="38730">MPATALPPIPHTALETAMPALSLLRRSLLAALAGGLLATSLPAAAAGEYIRPGVSFALLGDVPYGVAEEPKFDRVIADINASRNVRFVLHTGDVKQGSERCDDAVFIKRFNQYQKFDDAFIVTPGDNDWTDCHRTNNGSYLPTERLAKFREIFYPAIGRSTGKRPMALLSQAATPGQAAHAAYVENTLWQFAGATMATVHVVGSANNLAPWNQLAGGDRPAERQAEFDARLAASLAWIDEIFNRAVAANSAGVMLAMQANPGLEYAAGSPQRLGFDEVIARITARSIAFGKPVLLAHGDSHYFRVDKPLVNAGVSLENLTRVENFGSPNVHWVEVFVDARDPNVFSVVPRIVPGNVVTR</sequence>
<protein>
    <recommendedName>
        <fullName evidence="3">Calcineurin-like phosphoesterase domain-containing protein</fullName>
    </recommendedName>
</protein>
<dbReference type="Proteomes" id="UP000301751">
    <property type="component" value="Unassembled WGS sequence"/>
</dbReference>
<gene>
    <name evidence="1" type="ORF">AQPW35_17750</name>
</gene>
<evidence type="ECO:0008006" key="3">
    <source>
        <dbReference type="Google" id="ProtNLM"/>
    </source>
</evidence>
<organism evidence="1 2">
    <name type="scientific">Pseudaquabacterium pictum</name>
    <dbReference type="NCBI Taxonomy" id="2315236"/>
    <lineage>
        <taxon>Bacteria</taxon>
        <taxon>Pseudomonadati</taxon>
        <taxon>Pseudomonadota</taxon>
        <taxon>Betaproteobacteria</taxon>
        <taxon>Burkholderiales</taxon>
        <taxon>Sphaerotilaceae</taxon>
        <taxon>Pseudaquabacterium</taxon>
    </lineage>
</organism>